<reference evidence="11" key="1">
    <citation type="journal article" date="2014" name="Int. J. Syst. Evol. Microbiol.">
        <title>Complete genome sequence of Corynebacterium casei LMG S-19264T (=DSM 44701T), isolated from a smear-ripened cheese.</title>
        <authorList>
            <consortium name="US DOE Joint Genome Institute (JGI-PGF)"/>
            <person name="Walter F."/>
            <person name="Albersmeier A."/>
            <person name="Kalinowski J."/>
            <person name="Ruckert C."/>
        </authorList>
    </citation>
    <scope>NUCLEOTIDE SEQUENCE</scope>
    <source>
        <strain evidence="11">NBRC 110023</strain>
    </source>
</reference>
<dbReference type="CDD" id="cd07571">
    <property type="entry name" value="ALP_N-acyl_transferase"/>
    <property type="match status" value="1"/>
</dbReference>
<evidence type="ECO:0000256" key="7">
    <source>
        <dbReference type="ARBA" id="ARBA00023136"/>
    </source>
</evidence>
<dbReference type="GO" id="GO:0042158">
    <property type="term" value="P:lipoprotein biosynthetic process"/>
    <property type="evidence" value="ECO:0007669"/>
    <property type="project" value="UniProtKB-UniRule"/>
</dbReference>
<dbReference type="SUPFAM" id="SSF56317">
    <property type="entry name" value="Carbon-nitrogen hydrolase"/>
    <property type="match status" value="1"/>
</dbReference>
<dbReference type="InterPro" id="IPR045378">
    <property type="entry name" value="LNT_N"/>
</dbReference>
<keyword evidence="3 9" id="KW-1003">Cell membrane</keyword>
<dbReference type="GO" id="GO:0005886">
    <property type="term" value="C:plasma membrane"/>
    <property type="evidence" value="ECO:0007669"/>
    <property type="project" value="UniProtKB-SubCell"/>
</dbReference>
<evidence type="ECO:0000259" key="10">
    <source>
        <dbReference type="PROSITE" id="PS50263"/>
    </source>
</evidence>
<evidence type="ECO:0000313" key="11">
    <source>
        <dbReference type="EMBL" id="GLR69509.1"/>
    </source>
</evidence>
<feature type="domain" description="CN hydrolase" evidence="10">
    <location>
        <begin position="85"/>
        <end position="338"/>
    </location>
</feature>
<comment type="catalytic activity">
    <reaction evidence="9">
        <text>N-terminal S-1,2-diacyl-sn-glyceryl-L-cysteinyl-[lipoprotein] + a glycerophospholipid = N-acyl-S-1,2-diacyl-sn-glyceryl-L-cysteinyl-[lipoprotein] + a 2-acyl-sn-glycero-3-phospholipid + H(+)</text>
        <dbReference type="Rhea" id="RHEA:48228"/>
        <dbReference type="Rhea" id="RHEA-COMP:14681"/>
        <dbReference type="Rhea" id="RHEA-COMP:14684"/>
        <dbReference type="ChEBI" id="CHEBI:15378"/>
        <dbReference type="ChEBI" id="CHEBI:136912"/>
        <dbReference type="ChEBI" id="CHEBI:140656"/>
        <dbReference type="ChEBI" id="CHEBI:140657"/>
        <dbReference type="ChEBI" id="CHEBI:140660"/>
        <dbReference type="EC" id="2.3.1.269"/>
    </reaction>
</comment>
<keyword evidence="6 9" id="KW-1133">Transmembrane helix</keyword>
<evidence type="ECO:0000313" key="12">
    <source>
        <dbReference type="Proteomes" id="UP001156601"/>
    </source>
</evidence>
<dbReference type="GO" id="GO:0016410">
    <property type="term" value="F:N-acyltransferase activity"/>
    <property type="evidence" value="ECO:0007669"/>
    <property type="project" value="UniProtKB-UniRule"/>
</dbReference>
<evidence type="ECO:0000256" key="3">
    <source>
        <dbReference type="ARBA" id="ARBA00022475"/>
    </source>
</evidence>
<dbReference type="AlphaFoldDB" id="A0AA37SVK2"/>
<keyword evidence="7 9" id="KW-0472">Membrane</keyword>
<keyword evidence="5 9" id="KW-0812">Transmembrane</keyword>
<feature type="transmembrane region" description="Helical" evidence="9">
    <location>
        <begin position="351"/>
        <end position="367"/>
    </location>
</feature>
<dbReference type="PANTHER" id="PTHR38686">
    <property type="entry name" value="APOLIPOPROTEIN N-ACYLTRANSFERASE"/>
    <property type="match status" value="1"/>
</dbReference>
<dbReference type="HAMAP" id="MF_01148">
    <property type="entry name" value="Lnt"/>
    <property type="match status" value="1"/>
</dbReference>
<evidence type="ECO:0000256" key="6">
    <source>
        <dbReference type="ARBA" id="ARBA00022989"/>
    </source>
</evidence>
<comment type="caution">
    <text evidence="9">Lacks conserved residue(s) required for the propagation of feature annotation.</text>
</comment>
<reference evidence="11" key="2">
    <citation type="submission" date="2023-01" db="EMBL/GenBank/DDBJ databases">
        <title>Draft genome sequence of Agaribacter marinus strain NBRC 110023.</title>
        <authorList>
            <person name="Sun Q."/>
            <person name="Mori K."/>
        </authorList>
    </citation>
    <scope>NUCLEOTIDE SEQUENCE</scope>
    <source>
        <strain evidence="11">NBRC 110023</strain>
    </source>
</reference>
<dbReference type="Pfam" id="PF20154">
    <property type="entry name" value="LNT_N"/>
    <property type="match status" value="1"/>
</dbReference>
<evidence type="ECO:0000256" key="8">
    <source>
        <dbReference type="ARBA" id="ARBA00023315"/>
    </source>
</evidence>
<comment type="function">
    <text evidence="9">Catalyzes the phospholipid dependent N-acylation of the N-terminal cysteine of apolipoprotein, the last step in lipoprotein maturation.</text>
</comment>
<evidence type="ECO:0000256" key="5">
    <source>
        <dbReference type="ARBA" id="ARBA00022692"/>
    </source>
</evidence>
<dbReference type="InterPro" id="IPR004563">
    <property type="entry name" value="Apolipo_AcylTrfase"/>
</dbReference>
<dbReference type="PANTHER" id="PTHR38686:SF1">
    <property type="entry name" value="APOLIPOPROTEIN N-ACYLTRANSFERASE"/>
    <property type="match status" value="1"/>
</dbReference>
<protein>
    <recommendedName>
        <fullName evidence="9">Apolipoprotein N-acyltransferase</fullName>
        <shortName evidence="9">ALP N-acyltransferase</shortName>
        <ecNumber evidence="9">2.3.1.269</ecNumber>
    </recommendedName>
</protein>
<sequence>MTGFPWLSIGYSQMDTALVGLLPIVGEIGLSALMISFCAAVAVALSQKRVAAPLIYGSILICASWIAQQHNWITTKKDTVSIALVQGNIEQSIRWRPEQDIPTIEKYKRLTEPFWQHDIIVWPEAAIPVLESLPLGTETLESLDLKATQMGTALITGSVDYNYLNKEAYNNLLALGIDKNGVNSMPYKYLHENRFAKHHLLPIGEFVPFEGIMRTLAPIFDLPMSSFNRGDFIQNNLVANGYNLVPAICYEIAFPQQVKANINEESDVIITVSNDAWFGNSHGPHQHLEIARMRAIEFGLPVIRATNTGVTAAFDHKGNNVGQLPQFHDDVLSISMYLTKGHTPYKKFGDLPSYLFSLIAFGLALLLKRKFALKIGV</sequence>
<keyword evidence="12" id="KW-1185">Reference proteome</keyword>
<dbReference type="Gene3D" id="3.60.110.10">
    <property type="entry name" value="Carbon-nitrogen hydrolase"/>
    <property type="match status" value="1"/>
</dbReference>
<organism evidence="11 12">
    <name type="scientific">Agaribacter marinus</name>
    <dbReference type="NCBI Taxonomy" id="1431249"/>
    <lineage>
        <taxon>Bacteria</taxon>
        <taxon>Pseudomonadati</taxon>
        <taxon>Pseudomonadota</taxon>
        <taxon>Gammaproteobacteria</taxon>
        <taxon>Alteromonadales</taxon>
        <taxon>Alteromonadaceae</taxon>
        <taxon>Agaribacter</taxon>
    </lineage>
</organism>
<evidence type="ECO:0000256" key="4">
    <source>
        <dbReference type="ARBA" id="ARBA00022679"/>
    </source>
</evidence>
<keyword evidence="4 9" id="KW-0808">Transferase</keyword>
<evidence type="ECO:0000256" key="9">
    <source>
        <dbReference type="HAMAP-Rule" id="MF_01148"/>
    </source>
</evidence>
<comment type="caution">
    <text evidence="11">The sequence shown here is derived from an EMBL/GenBank/DDBJ whole genome shotgun (WGS) entry which is preliminary data.</text>
</comment>
<dbReference type="NCBIfam" id="TIGR00546">
    <property type="entry name" value="lnt"/>
    <property type="match status" value="1"/>
</dbReference>
<dbReference type="Proteomes" id="UP001156601">
    <property type="component" value="Unassembled WGS sequence"/>
</dbReference>
<dbReference type="InterPro" id="IPR003010">
    <property type="entry name" value="C-N_Hydrolase"/>
</dbReference>
<feature type="transmembrane region" description="Helical" evidence="9">
    <location>
        <begin position="50"/>
        <end position="67"/>
    </location>
</feature>
<evidence type="ECO:0000256" key="1">
    <source>
        <dbReference type="ARBA" id="ARBA00004651"/>
    </source>
</evidence>
<dbReference type="EMBL" id="BSOT01000005">
    <property type="protein sequence ID" value="GLR69509.1"/>
    <property type="molecule type" value="Genomic_DNA"/>
</dbReference>
<comment type="similarity">
    <text evidence="2 9">Belongs to the CN hydrolase family. Apolipoprotein N-acyltransferase subfamily.</text>
</comment>
<evidence type="ECO:0000256" key="2">
    <source>
        <dbReference type="ARBA" id="ARBA00010065"/>
    </source>
</evidence>
<dbReference type="Pfam" id="PF00795">
    <property type="entry name" value="CN_hydrolase"/>
    <property type="match status" value="1"/>
</dbReference>
<keyword evidence="8 9" id="KW-0012">Acyltransferase</keyword>
<proteinExistence type="inferred from homology"/>
<name>A0AA37SVK2_9ALTE</name>
<dbReference type="EC" id="2.3.1.269" evidence="9"/>
<comment type="pathway">
    <text evidence="9">Protein modification; lipoprotein biosynthesis (N-acyl transfer).</text>
</comment>
<comment type="subcellular location">
    <subcellularLocation>
        <location evidence="1 9">Cell membrane</location>
        <topology evidence="1 9">Multi-pass membrane protein</topology>
    </subcellularLocation>
</comment>
<dbReference type="PROSITE" id="PS50263">
    <property type="entry name" value="CN_HYDROLASE"/>
    <property type="match status" value="1"/>
</dbReference>
<feature type="transmembrane region" description="Helical" evidence="9">
    <location>
        <begin position="20"/>
        <end position="43"/>
    </location>
</feature>
<accession>A0AA37SVK2</accession>
<gene>
    <name evidence="9" type="primary">lnt</name>
    <name evidence="11" type="ORF">GCM10007852_04170</name>
</gene>
<dbReference type="InterPro" id="IPR036526">
    <property type="entry name" value="C-N_Hydrolase_sf"/>
</dbReference>